<dbReference type="GO" id="GO:0015630">
    <property type="term" value="C:microtubule cytoskeleton"/>
    <property type="evidence" value="ECO:0007669"/>
    <property type="project" value="UniProtKB-ARBA"/>
</dbReference>
<evidence type="ECO:0000313" key="8">
    <source>
        <dbReference type="Proteomes" id="UP000567624"/>
    </source>
</evidence>
<feature type="non-terminal residue" evidence="7">
    <location>
        <position position="1"/>
    </location>
</feature>
<keyword evidence="3" id="KW-0206">Cytoskeleton</keyword>
<name>A0A7K8R6P6_9PASS</name>
<feature type="domain" description="Ciliary microtubule inner protein 2A-C-like" evidence="6">
    <location>
        <begin position="64"/>
        <end position="91"/>
    </location>
</feature>
<protein>
    <submittedName>
        <fullName evidence="7">F166A protein</fullName>
    </submittedName>
</protein>
<keyword evidence="2" id="KW-0963">Cytoplasm</keyword>
<dbReference type="InterPro" id="IPR018902">
    <property type="entry name" value="CMI2A-C-like_dom"/>
</dbReference>
<evidence type="ECO:0000256" key="1">
    <source>
        <dbReference type="ARBA" id="ARBA00004430"/>
    </source>
</evidence>
<keyword evidence="8" id="KW-1185">Reference proteome</keyword>
<dbReference type="AlphaFoldDB" id="A0A7K8R6P6"/>
<proteinExistence type="inferred from homology"/>
<reference evidence="7 8" key="1">
    <citation type="submission" date="2019-09" db="EMBL/GenBank/DDBJ databases">
        <title>Bird 10,000 Genomes (B10K) Project - Family phase.</title>
        <authorList>
            <person name="Zhang G."/>
        </authorList>
    </citation>
    <scope>NUCLEOTIDE SEQUENCE [LARGE SCALE GENOMIC DNA]</scope>
    <source>
        <strain evidence="7">B10K-CU-031-20</strain>
    </source>
</reference>
<evidence type="ECO:0000256" key="5">
    <source>
        <dbReference type="ARBA" id="ARBA00035661"/>
    </source>
</evidence>
<dbReference type="EMBL" id="VWYW01001505">
    <property type="protein sequence ID" value="NXF13377.1"/>
    <property type="molecule type" value="Genomic_DNA"/>
</dbReference>
<dbReference type="PANTHER" id="PTHR47299">
    <property type="entry name" value="PROTEIN FAM166A"/>
    <property type="match status" value="1"/>
</dbReference>
<feature type="non-terminal residue" evidence="7">
    <location>
        <position position="100"/>
    </location>
</feature>
<comment type="subcellular location">
    <subcellularLocation>
        <location evidence="1">Cytoplasm</location>
        <location evidence="1">Cytoskeleton</location>
        <location evidence="1">Cilium axoneme</location>
    </subcellularLocation>
</comment>
<evidence type="ECO:0000313" key="7">
    <source>
        <dbReference type="EMBL" id="NXF13377.1"/>
    </source>
</evidence>
<dbReference type="Proteomes" id="UP000567624">
    <property type="component" value="Unassembled WGS sequence"/>
</dbReference>
<organism evidence="7 8">
    <name type="scientific">Smithornis capensis</name>
    <dbReference type="NCBI Taxonomy" id="363769"/>
    <lineage>
        <taxon>Eukaryota</taxon>
        <taxon>Metazoa</taxon>
        <taxon>Chordata</taxon>
        <taxon>Craniata</taxon>
        <taxon>Vertebrata</taxon>
        <taxon>Euteleostomi</taxon>
        <taxon>Archelosauria</taxon>
        <taxon>Archosauria</taxon>
        <taxon>Dinosauria</taxon>
        <taxon>Saurischia</taxon>
        <taxon>Theropoda</taxon>
        <taxon>Coelurosauria</taxon>
        <taxon>Aves</taxon>
        <taxon>Neognathae</taxon>
        <taxon>Neoaves</taxon>
        <taxon>Telluraves</taxon>
        <taxon>Australaves</taxon>
        <taxon>Passeriformes</taxon>
        <taxon>Eurylaimidae</taxon>
        <taxon>Smithornis</taxon>
    </lineage>
</organism>
<dbReference type="GO" id="GO:0005634">
    <property type="term" value="C:nucleus"/>
    <property type="evidence" value="ECO:0007669"/>
    <property type="project" value="TreeGrafter"/>
</dbReference>
<dbReference type="InterPro" id="IPR052683">
    <property type="entry name" value="CIMIP2A"/>
</dbReference>
<evidence type="ECO:0000256" key="4">
    <source>
        <dbReference type="ARBA" id="ARBA00023273"/>
    </source>
</evidence>
<dbReference type="PANTHER" id="PTHR47299:SF1">
    <property type="entry name" value="PROTEIN FAM166A"/>
    <property type="match status" value="1"/>
</dbReference>
<comment type="caution">
    <text evidence="7">The sequence shown here is derived from an EMBL/GenBank/DDBJ whole genome shotgun (WGS) entry which is preliminary data.</text>
</comment>
<sequence>GYTGFIPCFTDTTGLTYIPGVRKAVKEFDRFQLLKRNPPFTLGTKFPLTHWPETKIYTREGLKPAYTGFVPHLRDMYALTYGNSTREAFRKEQRRRGFAL</sequence>
<gene>
    <name evidence="7" type="primary">Fam166a</name>
    <name evidence="7" type="ORF">SMICAP_R04224</name>
</gene>
<accession>A0A7K8R6P6</accession>
<evidence type="ECO:0000256" key="2">
    <source>
        <dbReference type="ARBA" id="ARBA00022490"/>
    </source>
</evidence>
<comment type="similarity">
    <text evidence="5">Belongs to the CIMIP2 family.</text>
</comment>
<dbReference type="GO" id="GO:0005930">
    <property type="term" value="C:axoneme"/>
    <property type="evidence" value="ECO:0007669"/>
    <property type="project" value="UniProtKB-SubCell"/>
</dbReference>
<keyword evidence="4" id="KW-0966">Cell projection</keyword>
<dbReference type="Pfam" id="PF10629">
    <property type="entry name" value="CMI2B-like"/>
    <property type="match status" value="1"/>
</dbReference>
<evidence type="ECO:0000256" key="3">
    <source>
        <dbReference type="ARBA" id="ARBA00023212"/>
    </source>
</evidence>
<evidence type="ECO:0000259" key="6">
    <source>
        <dbReference type="Pfam" id="PF10629"/>
    </source>
</evidence>